<reference evidence="3 4" key="1">
    <citation type="journal article" date="2021" name="Elife">
        <title>Chloroplast acquisition without the gene transfer in kleptoplastic sea slugs, Plakobranchus ocellatus.</title>
        <authorList>
            <person name="Maeda T."/>
            <person name="Takahashi S."/>
            <person name="Yoshida T."/>
            <person name="Shimamura S."/>
            <person name="Takaki Y."/>
            <person name="Nagai Y."/>
            <person name="Toyoda A."/>
            <person name="Suzuki Y."/>
            <person name="Arimoto A."/>
            <person name="Ishii H."/>
            <person name="Satoh N."/>
            <person name="Nishiyama T."/>
            <person name="Hasebe M."/>
            <person name="Maruyama T."/>
            <person name="Minagawa J."/>
            <person name="Obokata J."/>
            <person name="Shigenobu S."/>
        </authorList>
    </citation>
    <scope>NUCLEOTIDE SEQUENCE [LARGE SCALE GENOMIC DNA]</scope>
</reference>
<evidence type="ECO:0000313" key="3">
    <source>
        <dbReference type="EMBL" id="GFR99475.1"/>
    </source>
</evidence>
<keyword evidence="4" id="KW-1185">Reference proteome</keyword>
<protein>
    <recommendedName>
        <fullName evidence="5">Wiskott-Aldrich syndrome protein family member</fullName>
    </recommendedName>
</protein>
<dbReference type="Proteomes" id="UP000762676">
    <property type="component" value="Unassembled WGS sequence"/>
</dbReference>
<feature type="region of interest" description="Disordered" evidence="1">
    <location>
        <begin position="716"/>
        <end position="764"/>
    </location>
</feature>
<proteinExistence type="predicted"/>
<feature type="compositionally biased region" description="Polar residues" evidence="1">
    <location>
        <begin position="730"/>
        <end position="740"/>
    </location>
</feature>
<feature type="region of interest" description="Disordered" evidence="1">
    <location>
        <begin position="456"/>
        <end position="488"/>
    </location>
</feature>
<organism evidence="3 4">
    <name type="scientific">Elysia marginata</name>
    <dbReference type="NCBI Taxonomy" id="1093978"/>
    <lineage>
        <taxon>Eukaryota</taxon>
        <taxon>Metazoa</taxon>
        <taxon>Spiralia</taxon>
        <taxon>Lophotrochozoa</taxon>
        <taxon>Mollusca</taxon>
        <taxon>Gastropoda</taxon>
        <taxon>Heterobranchia</taxon>
        <taxon>Euthyneura</taxon>
        <taxon>Panpulmonata</taxon>
        <taxon>Sacoglossa</taxon>
        <taxon>Placobranchoidea</taxon>
        <taxon>Plakobranchidae</taxon>
        <taxon>Elysia</taxon>
    </lineage>
</organism>
<feature type="region of interest" description="Disordered" evidence="1">
    <location>
        <begin position="558"/>
        <end position="701"/>
    </location>
</feature>
<accession>A0AAV4HPU1</accession>
<comment type="caution">
    <text evidence="3">The sequence shown here is derived from an EMBL/GenBank/DDBJ whole genome shotgun (WGS) entry which is preliminary data.</text>
</comment>
<feature type="compositionally biased region" description="Polar residues" evidence="1">
    <location>
        <begin position="646"/>
        <end position="658"/>
    </location>
</feature>
<evidence type="ECO:0000256" key="1">
    <source>
        <dbReference type="SAM" id="MobiDB-lite"/>
    </source>
</evidence>
<feature type="compositionally biased region" description="Basic residues" evidence="1">
    <location>
        <begin position="682"/>
        <end position="691"/>
    </location>
</feature>
<feature type="chain" id="PRO_5043763944" description="Wiskott-Aldrich syndrome protein family member" evidence="2">
    <location>
        <begin position="17"/>
        <end position="764"/>
    </location>
</feature>
<gene>
    <name evidence="3" type="ORF">ElyMa_001045900</name>
</gene>
<feature type="compositionally biased region" description="Basic and acidic residues" evidence="1">
    <location>
        <begin position="201"/>
        <end position="213"/>
    </location>
</feature>
<feature type="compositionally biased region" description="Low complexity" evidence="1">
    <location>
        <begin position="416"/>
        <end position="427"/>
    </location>
</feature>
<feature type="compositionally biased region" description="Pro residues" evidence="1">
    <location>
        <begin position="605"/>
        <end position="624"/>
    </location>
</feature>
<feature type="signal peptide" evidence="2">
    <location>
        <begin position="1"/>
        <end position="16"/>
    </location>
</feature>
<feature type="compositionally biased region" description="Low complexity" evidence="1">
    <location>
        <begin position="595"/>
        <end position="604"/>
    </location>
</feature>
<dbReference type="EMBL" id="BMAT01002127">
    <property type="protein sequence ID" value="GFR99475.1"/>
    <property type="molecule type" value="Genomic_DNA"/>
</dbReference>
<keyword evidence="2" id="KW-0732">Signal</keyword>
<sequence>MPCNFFLFLLFPGRQSQDVIEDDRLDANDDGKPQLKVVPVDIPFSDMSEIEFGSGSNTSFSASQALPQHISSEVLDVDRIFQCVSPAKTVLRPRAGGEYAVIQRRPLSSAFFGVPGAAAQNSPRENCIFNFDLMPAARSSMSFNQSTCQAEASPFCPVANAKAQGSVYASLSHSLCFVEANPQQSPNIPTISKSLVSLPEKSPHRDNGCHDITLRTNPVNTYPMLPDPSPKSLAKSERVLHPVSPAHQKTRANQDLFFFPIDEPSGVANSPSPYGRNSRKASSPHNPSPIYVNQEFIDKHHSNLSRNTAAVAGASHVNASPIRAGMHSLMSLFFKDSSSKHNSHGEHQAVLYRRSSTKSGLSESEAIKIEKKPFKINHSRSLTLPHSKVNACLSLPGGLHSSHKEMGFKDRVKQESSTPGSASASQSRVRLNGREYNKNFAESSIIARRRLMQAQSEAGLAGPTRRKSDLFTGHKHPPDRSNMPLASTTKSSGYKNIDCFGTALAVAAGSTAGAHHSKQPYSSSESHPNLHEQMNHVGDKHEACHGLNEVMDTSIFPSNTTIVLPPSPPPPLPIRKGRPSSPSSFAHERTPSDVSSDSAPSYFAPSPPSSPALPYLPPLPPRMFPPASRSVHTPSPRTPLEMHPASPNSSDDLSQQELNYIMVDMTESAKPPPDPPTPPVAYRRRSKRARQQKYEDSGKSSYALIDFTVTKALEKAGQEHRDDSLRRASGQLNRMNSVPSSAGRKPLSLVPRERKLSSGSIESC</sequence>
<evidence type="ECO:0000256" key="2">
    <source>
        <dbReference type="SAM" id="SignalP"/>
    </source>
</evidence>
<feature type="compositionally biased region" description="Pro residues" evidence="1">
    <location>
        <begin position="670"/>
        <end position="679"/>
    </location>
</feature>
<evidence type="ECO:0000313" key="4">
    <source>
        <dbReference type="Proteomes" id="UP000762676"/>
    </source>
</evidence>
<feature type="region of interest" description="Disordered" evidence="1">
    <location>
        <begin position="198"/>
        <end position="222"/>
    </location>
</feature>
<evidence type="ECO:0008006" key="5">
    <source>
        <dbReference type="Google" id="ProtNLM"/>
    </source>
</evidence>
<dbReference type="AlphaFoldDB" id="A0AAV4HPU1"/>
<feature type="region of interest" description="Disordered" evidence="1">
    <location>
        <begin position="268"/>
        <end position="291"/>
    </location>
</feature>
<feature type="compositionally biased region" description="Basic and acidic residues" evidence="1">
    <location>
        <begin position="716"/>
        <end position="726"/>
    </location>
</feature>
<name>A0AAV4HPU1_9GAST</name>
<feature type="region of interest" description="Disordered" evidence="1">
    <location>
        <begin position="409"/>
        <end position="429"/>
    </location>
</feature>